<gene>
    <name evidence="1" type="ORF">OXX778_LOCUS8725</name>
</gene>
<proteinExistence type="predicted"/>
<name>A0A813W0Y9_9BILA</name>
<keyword evidence="2" id="KW-1185">Reference proteome</keyword>
<accession>A0A813W0Y9</accession>
<reference evidence="1" key="1">
    <citation type="submission" date="2021-02" db="EMBL/GenBank/DDBJ databases">
        <authorList>
            <person name="Nowell W R."/>
        </authorList>
    </citation>
    <scope>NUCLEOTIDE SEQUENCE</scope>
    <source>
        <strain evidence="1">Ploen Becks lab</strain>
    </source>
</reference>
<sequence>MEFEFESEADSMEIDSQESIYTIQFEKTKTTRGLDAILVDQATFVFKHKNKNIKNELGYMNANHTCDMSNIEHKCKAVEIRIINRAIEEDTSLPKVYQEEQAKLIESGYDQTMNT</sequence>
<evidence type="ECO:0000313" key="2">
    <source>
        <dbReference type="Proteomes" id="UP000663879"/>
    </source>
</evidence>
<dbReference type="EMBL" id="CAJNOC010001227">
    <property type="protein sequence ID" value="CAF0846493.1"/>
    <property type="molecule type" value="Genomic_DNA"/>
</dbReference>
<organism evidence="1 2">
    <name type="scientific">Brachionus calyciflorus</name>
    <dbReference type="NCBI Taxonomy" id="104777"/>
    <lineage>
        <taxon>Eukaryota</taxon>
        <taxon>Metazoa</taxon>
        <taxon>Spiralia</taxon>
        <taxon>Gnathifera</taxon>
        <taxon>Rotifera</taxon>
        <taxon>Eurotatoria</taxon>
        <taxon>Monogononta</taxon>
        <taxon>Pseudotrocha</taxon>
        <taxon>Ploima</taxon>
        <taxon>Brachionidae</taxon>
        <taxon>Brachionus</taxon>
    </lineage>
</organism>
<dbReference type="AlphaFoldDB" id="A0A813W0Y9"/>
<protein>
    <submittedName>
        <fullName evidence="1">Uncharacterized protein</fullName>
    </submittedName>
</protein>
<comment type="caution">
    <text evidence="1">The sequence shown here is derived from an EMBL/GenBank/DDBJ whole genome shotgun (WGS) entry which is preliminary data.</text>
</comment>
<dbReference type="OrthoDB" id="167578at2759"/>
<dbReference type="Proteomes" id="UP000663879">
    <property type="component" value="Unassembled WGS sequence"/>
</dbReference>
<evidence type="ECO:0000313" key="1">
    <source>
        <dbReference type="EMBL" id="CAF0846493.1"/>
    </source>
</evidence>